<sequence length="83" mass="9873">MEDKKIEAEIIKTMEEHIDSPNISKCVTRLKELKKIHNNRYSDTTQFKKVFLRSKEIERLLCLDNSKLAREIERVKKNRGQVS</sequence>
<dbReference type="AlphaFoldDB" id="A0A0F9R4G8"/>
<comment type="caution">
    <text evidence="1">The sequence shown here is derived from an EMBL/GenBank/DDBJ whole genome shotgun (WGS) entry which is preliminary data.</text>
</comment>
<organism evidence="1">
    <name type="scientific">marine sediment metagenome</name>
    <dbReference type="NCBI Taxonomy" id="412755"/>
    <lineage>
        <taxon>unclassified sequences</taxon>
        <taxon>metagenomes</taxon>
        <taxon>ecological metagenomes</taxon>
    </lineage>
</organism>
<gene>
    <name evidence="1" type="ORF">LCGC14_0622860</name>
</gene>
<evidence type="ECO:0000313" key="1">
    <source>
        <dbReference type="EMBL" id="KKN51470.1"/>
    </source>
</evidence>
<accession>A0A0F9R4G8</accession>
<reference evidence="1" key="1">
    <citation type="journal article" date="2015" name="Nature">
        <title>Complex archaea that bridge the gap between prokaryotes and eukaryotes.</title>
        <authorList>
            <person name="Spang A."/>
            <person name="Saw J.H."/>
            <person name="Jorgensen S.L."/>
            <person name="Zaremba-Niedzwiedzka K."/>
            <person name="Martijn J."/>
            <person name="Lind A.E."/>
            <person name="van Eijk R."/>
            <person name="Schleper C."/>
            <person name="Guy L."/>
            <person name="Ettema T.J."/>
        </authorList>
    </citation>
    <scope>NUCLEOTIDE SEQUENCE</scope>
</reference>
<protein>
    <submittedName>
        <fullName evidence="1">Uncharacterized protein</fullName>
    </submittedName>
</protein>
<name>A0A0F9R4G8_9ZZZZ</name>
<proteinExistence type="predicted"/>
<dbReference type="EMBL" id="LAZR01001063">
    <property type="protein sequence ID" value="KKN51470.1"/>
    <property type="molecule type" value="Genomic_DNA"/>
</dbReference>